<dbReference type="GO" id="GO:0022625">
    <property type="term" value="C:cytosolic large ribosomal subunit"/>
    <property type="evidence" value="ECO:0007669"/>
    <property type="project" value="TreeGrafter"/>
</dbReference>
<gene>
    <name evidence="8" type="ORF">A2400_00615</name>
</gene>
<organism evidence="8 9">
    <name type="scientific">candidate division WS6 bacterium RIFOXYB1_FULL_33_14</name>
    <dbReference type="NCBI Taxonomy" id="1817896"/>
    <lineage>
        <taxon>Bacteria</taxon>
        <taxon>Candidatus Dojkabacteria</taxon>
    </lineage>
</organism>
<dbReference type="Pfam" id="PF00861">
    <property type="entry name" value="Ribosomal_L18p"/>
    <property type="match status" value="1"/>
</dbReference>
<comment type="similarity">
    <text evidence="1">Belongs to the universal ribosomal protein uL18 family.</text>
</comment>
<sequence length="109" mass="12690">MKKTKKEKREKRKLHIKKRLSGTESKPRVFVFKSNKYFYTGVANDETSTVLTSKVCDKKKEEILKMAKVFAAEMKKKKIEVAVFDRSGYRYHGLIAAFADELRKNGIKI</sequence>
<dbReference type="PANTHER" id="PTHR12899:SF3">
    <property type="entry name" value="LARGE RIBOSOMAL SUBUNIT PROTEIN UL18M"/>
    <property type="match status" value="1"/>
</dbReference>
<dbReference type="GO" id="GO:0006412">
    <property type="term" value="P:translation"/>
    <property type="evidence" value="ECO:0007669"/>
    <property type="project" value="InterPro"/>
</dbReference>
<evidence type="ECO:0000256" key="5">
    <source>
        <dbReference type="ARBA" id="ARBA00023274"/>
    </source>
</evidence>
<accession>A0A1F4UIB7</accession>
<dbReference type="GO" id="GO:0003735">
    <property type="term" value="F:structural constituent of ribosome"/>
    <property type="evidence" value="ECO:0007669"/>
    <property type="project" value="InterPro"/>
</dbReference>
<dbReference type="InterPro" id="IPR004389">
    <property type="entry name" value="Ribosomal_uL18_bac-type"/>
</dbReference>
<evidence type="ECO:0000256" key="4">
    <source>
        <dbReference type="ARBA" id="ARBA00022980"/>
    </source>
</evidence>
<evidence type="ECO:0000256" key="2">
    <source>
        <dbReference type="ARBA" id="ARBA00022730"/>
    </source>
</evidence>
<evidence type="ECO:0000256" key="6">
    <source>
        <dbReference type="ARBA" id="ARBA00035197"/>
    </source>
</evidence>
<proteinExistence type="inferred from homology"/>
<name>A0A1F4UIB7_9BACT</name>
<keyword evidence="4 8" id="KW-0689">Ribosomal protein</keyword>
<dbReference type="EMBL" id="MEUN01000054">
    <property type="protein sequence ID" value="OGC44715.1"/>
    <property type="molecule type" value="Genomic_DNA"/>
</dbReference>
<reference evidence="8 9" key="1">
    <citation type="journal article" date="2016" name="Nat. Commun.">
        <title>Thousands of microbial genomes shed light on interconnected biogeochemical processes in an aquifer system.</title>
        <authorList>
            <person name="Anantharaman K."/>
            <person name="Brown C.T."/>
            <person name="Hug L.A."/>
            <person name="Sharon I."/>
            <person name="Castelle C.J."/>
            <person name="Probst A.J."/>
            <person name="Thomas B.C."/>
            <person name="Singh A."/>
            <person name="Wilkins M.J."/>
            <person name="Karaoz U."/>
            <person name="Brodie E.L."/>
            <person name="Williams K.H."/>
            <person name="Hubbard S.S."/>
            <person name="Banfield J.F."/>
        </authorList>
    </citation>
    <scope>NUCLEOTIDE SEQUENCE [LARGE SCALE GENOMIC DNA]</scope>
</reference>
<evidence type="ECO:0000256" key="3">
    <source>
        <dbReference type="ARBA" id="ARBA00022884"/>
    </source>
</evidence>
<dbReference type="NCBIfam" id="TIGR00060">
    <property type="entry name" value="L18_bact"/>
    <property type="match status" value="1"/>
</dbReference>
<dbReference type="CDD" id="cd00432">
    <property type="entry name" value="Ribosomal_L18_L5e"/>
    <property type="match status" value="1"/>
</dbReference>
<dbReference type="PANTHER" id="PTHR12899">
    <property type="entry name" value="39S RIBOSOMAL PROTEIN L18, MITOCHONDRIAL"/>
    <property type="match status" value="1"/>
</dbReference>
<dbReference type="Proteomes" id="UP000177434">
    <property type="component" value="Unassembled WGS sequence"/>
</dbReference>
<protein>
    <recommendedName>
        <fullName evidence="6">Large ribosomal subunit protein uL18</fullName>
    </recommendedName>
    <alternativeName>
        <fullName evidence="7">50S ribosomal protein L18</fullName>
    </alternativeName>
</protein>
<dbReference type="GO" id="GO:0008097">
    <property type="term" value="F:5S rRNA binding"/>
    <property type="evidence" value="ECO:0007669"/>
    <property type="project" value="TreeGrafter"/>
</dbReference>
<evidence type="ECO:0000256" key="1">
    <source>
        <dbReference type="ARBA" id="ARBA00007116"/>
    </source>
</evidence>
<keyword evidence="2" id="KW-0699">rRNA-binding</keyword>
<dbReference type="InterPro" id="IPR005484">
    <property type="entry name" value="Ribosomal_uL18_bac/plant/anim"/>
</dbReference>
<dbReference type="SUPFAM" id="SSF53137">
    <property type="entry name" value="Translational machinery components"/>
    <property type="match status" value="1"/>
</dbReference>
<evidence type="ECO:0000313" key="9">
    <source>
        <dbReference type="Proteomes" id="UP000177434"/>
    </source>
</evidence>
<dbReference type="AlphaFoldDB" id="A0A1F4UIB7"/>
<comment type="caution">
    <text evidence="8">The sequence shown here is derived from an EMBL/GenBank/DDBJ whole genome shotgun (WGS) entry which is preliminary data.</text>
</comment>
<dbReference type="InterPro" id="IPR057268">
    <property type="entry name" value="Ribosomal_L18"/>
</dbReference>
<evidence type="ECO:0000256" key="7">
    <source>
        <dbReference type="ARBA" id="ARBA00035496"/>
    </source>
</evidence>
<evidence type="ECO:0000313" key="8">
    <source>
        <dbReference type="EMBL" id="OGC44715.1"/>
    </source>
</evidence>
<dbReference type="Gene3D" id="3.30.420.100">
    <property type="match status" value="1"/>
</dbReference>
<keyword evidence="3" id="KW-0694">RNA-binding</keyword>
<keyword evidence="5" id="KW-0687">Ribonucleoprotein</keyword>